<dbReference type="InterPro" id="IPR007310">
    <property type="entry name" value="Aerobactin_biosyn_IucA/IucC_N"/>
</dbReference>
<proteinExistence type="inferred from homology"/>
<evidence type="ECO:0000259" key="2">
    <source>
        <dbReference type="Pfam" id="PF04183"/>
    </source>
</evidence>
<feature type="domain" description="Aerobactin siderophore biosynthesis IucA/IucC-like C-terminal" evidence="3">
    <location>
        <begin position="378"/>
        <end position="537"/>
    </location>
</feature>
<dbReference type="EMBL" id="SMSI01000001">
    <property type="protein sequence ID" value="TDH38435.1"/>
    <property type="molecule type" value="Genomic_DNA"/>
</dbReference>
<dbReference type="GO" id="GO:0016881">
    <property type="term" value="F:acid-amino acid ligase activity"/>
    <property type="evidence" value="ECO:0007669"/>
    <property type="project" value="UniProtKB-ARBA"/>
</dbReference>
<comment type="caution">
    <text evidence="4">The sequence shown here is derived from an EMBL/GenBank/DDBJ whole genome shotgun (WGS) entry which is preliminary data.</text>
</comment>
<evidence type="ECO:0000259" key="3">
    <source>
        <dbReference type="Pfam" id="PF06276"/>
    </source>
</evidence>
<dbReference type="GO" id="GO:0019290">
    <property type="term" value="P:siderophore biosynthetic process"/>
    <property type="evidence" value="ECO:0007669"/>
    <property type="project" value="InterPro"/>
</dbReference>
<protein>
    <submittedName>
        <fullName evidence="4">IucA/IucC family siderophore biosynthesis protein</fullName>
    </submittedName>
</protein>
<dbReference type="Gene3D" id="1.10.510.40">
    <property type="match status" value="1"/>
</dbReference>
<evidence type="ECO:0000256" key="1">
    <source>
        <dbReference type="ARBA" id="ARBA00007832"/>
    </source>
</evidence>
<dbReference type="Proteomes" id="UP000295131">
    <property type="component" value="Unassembled WGS sequence"/>
</dbReference>
<evidence type="ECO:0000313" key="5">
    <source>
        <dbReference type="Proteomes" id="UP000295131"/>
    </source>
</evidence>
<reference evidence="4 5" key="1">
    <citation type="journal article" date="2013" name="Int. J. Syst. Evol. Microbiol.">
        <title>Hoeflea suaedae sp. nov., an endophytic bacterium isolated from the root of the halophyte Suaeda maritima.</title>
        <authorList>
            <person name="Chung E.J."/>
            <person name="Park J.A."/>
            <person name="Pramanik P."/>
            <person name="Bibi F."/>
            <person name="Jeon C.O."/>
            <person name="Chung Y.R."/>
        </authorList>
    </citation>
    <scope>NUCLEOTIDE SEQUENCE [LARGE SCALE GENOMIC DNA]</scope>
    <source>
        <strain evidence="4 5">YC6898</strain>
    </source>
</reference>
<keyword evidence="5" id="KW-1185">Reference proteome</keyword>
<evidence type="ECO:0000313" key="4">
    <source>
        <dbReference type="EMBL" id="TDH38435.1"/>
    </source>
</evidence>
<gene>
    <name evidence="4" type="ORF">E2A64_04800</name>
</gene>
<dbReference type="PANTHER" id="PTHR34384:SF5">
    <property type="entry name" value="L-2,3-DIAMINOPROPANOATE--CITRATE LIGASE"/>
    <property type="match status" value="1"/>
</dbReference>
<name>A0A4V3A7D8_9HYPH</name>
<sequence>MFIICPTRPPEQALVMDEKSDLPSLNAFLNAALREGLLAEARMTDRHLEFRLPDGELACVTVSAQSRFRCRFSHPVTSGGIRIGVAELLARLTADADPVFAARVADSVATVRDIADADGEPEGWTFDEAEMALRFGHVLHPNPRSRDGLTAREAWRYAPESGRSFALSWFAVEPGCTASGGAATDGFNQLAMADGIRVPHGLQAMPVHPLQLGRFDRNRAALESSGERGIIPLGEGRANWRSTASMRAVHAFHAPYMVKFSLNIRLTNSIRLLAPREVLRGLHVTDLLKSSIGDEIATAFPKLTVLTEPAFVALKGAEGAAVAETIAVLRDNPFRDAGQAGPVILAALCEMPREGVSPLGRMILRLAGQGEPGPVARRWFADFLDKAIHPILEMRARWGLLFGSHQQNMMLRLNDGWPDGVVIRDCQGTGHLIGFHDRLAAICPGIGEGAENILDAETGDNLLTYYVVVNSVMNTLATIALDGLADEAALYDVWRAFLERAARETPGDAALYRKLVAEPRLTAKANFATSLSGVNEADGGSEAQLAQFIDLENPLARSEAA</sequence>
<dbReference type="AlphaFoldDB" id="A0A4V3A7D8"/>
<dbReference type="PANTHER" id="PTHR34384">
    <property type="entry name" value="L-2,3-DIAMINOPROPANOATE--CITRATE LIGASE"/>
    <property type="match status" value="1"/>
</dbReference>
<dbReference type="Pfam" id="PF06276">
    <property type="entry name" value="FhuF"/>
    <property type="match status" value="1"/>
</dbReference>
<dbReference type="InterPro" id="IPR037455">
    <property type="entry name" value="LucA/IucC-like"/>
</dbReference>
<dbReference type="Pfam" id="PF04183">
    <property type="entry name" value="IucA_IucC"/>
    <property type="match status" value="1"/>
</dbReference>
<organism evidence="4 5">
    <name type="scientific">Pseudohoeflea suaedae</name>
    <dbReference type="NCBI Taxonomy" id="877384"/>
    <lineage>
        <taxon>Bacteria</taxon>
        <taxon>Pseudomonadati</taxon>
        <taxon>Pseudomonadota</taxon>
        <taxon>Alphaproteobacteria</taxon>
        <taxon>Hyphomicrobiales</taxon>
        <taxon>Rhizobiaceae</taxon>
        <taxon>Pseudohoeflea</taxon>
    </lineage>
</organism>
<feature type="domain" description="Aerobactin siderophore biosynthesis IucA/IucC N-terminal" evidence="2">
    <location>
        <begin position="126"/>
        <end position="350"/>
    </location>
</feature>
<comment type="similarity">
    <text evidence="1">Belongs to the IucA/IucC family.</text>
</comment>
<accession>A0A4V3A7D8</accession>
<dbReference type="InterPro" id="IPR022770">
    <property type="entry name" value="IucA/IucC-like_C"/>
</dbReference>